<dbReference type="Proteomes" id="UP000739538">
    <property type="component" value="Unassembled WGS sequence"/>
</dbReference>
<dbReference type="Gene3D" id="3.40.50.720">
    <property type="entry name" value="NAD(P)-binding Rossmann-like Domain"/>
    <property type="match status" value="1"/>
</dbReference>
<evidence type="ECO:0000259" key="1">
    <source>
        <dbReference type="Pfam" id="PF01370"/>
    </source>
</evidence>
<dbReference type="InterPro" id="IPR001509">
    <property type="entry name" value="Epimerase_deHydtase"/>
</dbReference>
<dbReference type="PANTHER" id="PTHR43245:SF13">
    <property type="entry name" value="UDP-D-APIOSE_UDP-D-XYLOSE SYNTHASE 2"/>
    <property type="match status" value="1"/>
</dbReference>
<dbReference type="EMBL" id="JAGQHS010000051">
    <property type="protein sequence ID" value="MCA9756384.1"/>
    <property type="molecule type" value="Genomic_DNA"/>
</dbReference>
<evidence type="ECO:0000313" key="3">
    <source>
        <dbReference type="Proteomes" id="UP000739538"/>
    </source>
</evidence>
<name>A0A956NC09_UNCEI</name>
<accession>A0A956NC09</accession>
<reference evidence="2" key="2">
    <citation type="journal article" date="2021" name="Microbiome">
        <title>Successional dynamics and alternative stable states in a saline activated sludge microbial community over 9 years.</title>
        <authorList>
            <person name="Wang Y."/>
            <person name="Ye J."/>
            <person name="Ju F."/>
            <person name="Liu L."/>
            <person name="Boyd J.A."/>
            <person name="Deng Y."/>
            <person name="Parks D.H."/>
            <person name="Jiang X."/>
            <person name="Yin X."/>
            <person name="Woodcroft B.J."/>
            <person name="Tyson G.W."/>
            <person name="Hugenholtz P."/>
            <person name="Polz M.F."/>
            <person name="Zhang T."/>
        </authorList>
    </citation>
    <scope>NUCLEOTIDE SEQUENCE</scope>
    <source>
        <strain evidence="2">HKST-UBA02</strain>
    </source>
</reference>
<dbReference type="PRINTS" id="PR01713">
    <property type="entry name" value="NUCEPIMERASE"/>
</dbReference>
<dbReference type="Pfam" id="PF01370">
    <property type="entry name" value="Epimerase"/>
    <property type="match status" value="1"/>
</dbReference>
<reference evidence="2" key="1">
    <citation type="submission" date="2020-04" db="EMBL/GenBank/DDBJ databases">
        <authorList>
            <person name="Zhang T."/>
        </authorList>
    </citation>
    <scope>NUCLEOTIDE SEQUENCE</scope>
    <source>
        <strain evidence="2">HKST-UBA02</strain>
    </source>
</reference>
<comment type="caution">
    <text evidence="2">The sequence shown here is derived from an EMBL/GenBank/DDBJ whole genome shotgun (WGS) entry which is preliminary data.</text>
</comment>
<dbReference type="Gene3D" id="3.90.25.10">
    <property type="entry name" value="UDP-galactose 4-epimerase, domain 1"/>
    <property type="match status" value="1"/>
</dbReference>
<proteinExistence type="predicted"/>
<protein>
    <submittedName>
        <fullName evidence="2">SDR family NAD(P)-dependent oxidoreductase</fullName>
    </submittedName>
</protein>
<dbReference type="InterPro" id="IPR036291">
    <property type="entry name" value="NAD(P)-bd_dom_sf"/>
</dbReference>
<organism evidence="2 3">
    <name type="scientific">Eiseniibacteriota bacterium</name>
    <dbReference type="NCBI Taxonomy" id="2212470"/>
    <lineage>
        <taxon>Bacteria</taxon>
        <taxon>Candidatus Eiseniibacteriota</taxon>
    </lineage>
</organism>
<feature type="domain" description="NAD-dependent epimerase/dehydratase" evidence="1">
    <location>
        <begin position="8"/>
        <end position="249"/>
    </location>
</feature>
<dbReference type="SUPFAM" id="SSF51735">
    <property type="entry name" value="NAD(P)-binding Rossmann-fold domains"/>
    <property type="match status" value="1"/>
</dbReference>
<dbReference type="AlphaFoldDB" id="A0A956NC09"/>
<gene>
    <name evidence="2" type="ORF">KDA27_11335</name>
</gene>
<evidence type="ECO:0000313" key="2">
    <source>
        <dbReference type="EMBL" id="MCA9756384.1"/>
    </source>
</evidence>
<sequence>MISGSRWILVTGGAGFIGGHIAERLLEEGNKVRILDNFSTGSRKNVERLDGLARDGYFEVAECDLRDAQSVEDAMLDVTHVVHQAALPSVERSIQAPTTTHEVNTTGTLHVLESARRGDVQRVVFAGSSSVYGDQGELPKRESMRPMPKSPYALSKQMGEAYCSLYSELYGLETVTLRYFNVFGPRQNPDSQYAAVIPLFTRAILRGDRPKVFGDGGQTRDFTFIANVVDANLLALGGGGKAGSIYNVACGDRISLLELLSELQGIIGTKIEPEFHPARKGDVRDSQAGIEKAVEELGFKPRVGFREGLTQTVNWFQSEEGAR</sequence>
<dbReference type="PANTHER" id="PTHR43245">
    <property type="entry name" value="BIFUNCTIONAL POLYMYXIN RESISTANCE PROTEIN ARNA"/>
    <property type="match status" value="1"/>
</dbReference>
<dbReference type="InterPro" id="IPR050177">
    <property type="entry name" value="Lipid_A_modif_metabolic_enz"/>
</dbReference>